<dbReference type="PANTHER" id="PTHR42721:SF14">
    <property type="entry name" value="BETA-D-XYLOSIDASE 4-RELATED"/>
    <property type="match status" value="1"/>
</dbReference>
<dbReference type="GO" id="GO:0009044">
    <property type="term" value="F:xylan 1,4-beta-xylosidase activity"/>
    <property type="evidence" value="ECO:0007669"/>
    <property type="project" value="InterPro"/>
</dbReference>
<dbReference type="PANTHER" id="PTHR42721">
    <property type="entry name" value="SUGAR HYDROLASE-RELATED"/>
    <property type="match status" value="1"/>
</dbReference>
<evidence type="ECO:0000259" key="3">
    <source>
        <dbReference type="SMART" id="SM01217"/>
    </source>
</evidence>
<protein>
    <recommendedName>
        <fullName evidence="3">Fibronectin type III-like domain-containing protein</fullName>
    </recommendedName>
</protein>
<dbReference type="EMBL" id="GISG01285056">
    <property type="protein sequence ID" value="MBA4679920.1"/>
    <property type="molecule type" value="Transcribed_RNA"/>
</dbReference>
<evidence type="ECO:0000256" key="2">
    <source>
        <dbReference type="ARBA" id="ARBA00023295"/>
    </source>
</evidence>
<dbReference type="Gene3D" id="3.40.50.1700">
    <property type="entry name" value="Glycoside hydrolase family 3 C-terminal domain"/>
    <property type="match status" value="1"/>
</dbReference>
<feature type="domain" description="Fibronectin type III-like" evidence="3">
    <location>
        <begin position="329"/>
        <end position="398"/>
    </location>
</feature>
<dbReference type="GO" id="GO:0048046">
    <property type="term" value="C:apoplast"/>
    <property type="evidence" value="ECO:0007669"/>
    <property type="project" value="TreeGrafter"/>
</dbReference>
<dbReference type="InterPro" id="IPR013783">
    <property type="entry name" value="Ig-like_fold"/>
</dbReference>
<reference evidence="4" key="1">
    <citation type="journal article" date="2013" name="J. Plant Res.">
        <title>Effect of fungi and light on seed germination of three Opuntia species from semiarid lands of central Mexico.</title>
        <authorList>
            <person name="Delgado-Sanchez P."/>
            <person name="Jimenez-Bremont J.F."/>
            <person name="Guerrero-Gonzalez Mde L."/>
            <person name="Flores J."/>
        </authorList>
    </citation>
    <scope>NUCLEOTIDE SEQUENCE</scope>
    <source>
        <tissue evidence="4">Cladode</tissue>
    </source>
</reference>
<dbReference type="Pfam" id="PF01915">
    <property type="entry name" value="Glyco_hydro_3_C"/>
    <property type="match status" value="1"/>
</dbReference>
<dbReference type="SUPFAM" id="SSF52279">
    <property type="entry name" value="Beta-D-glucan exohydrolase, C-terminal domain"/>
    <property type="match status" value="1"/>
</dbReference>
<name>A0A7C9EYA9_OPUST</name>
<dbReference type="GO" id="GO:0031222">
    <property type="term" value="P:arabinan catabolic process"/>
    <property type="evidence" value="ECO:0007669"/>
    <property type="project" value="TreeGrafter"/>
</dbReference>
<organism evidence="4">
    <name type="scientific">Opuntia streptacantha</name>
    <name type="common">Prickly pear cactus</name>
    <name type="synonym">Opuntia cardona</name>
    <dbReference type="NCBI Taxonomy" id="393608"/>
    <lineage>
        <taxon>Eukaryota</taxon>
        <taxon>Viridiplantae</taxon>
        <taxon>Streptophyta</taxon>
        <taxon>Embryophyta</taxon>
        <taxon>Tracheophyta</taxon>
        <taxon>Spermatophyta</taxon>
        <taxon>Magnoliopsida</taxon>
        <taxon>eudicotyledons</taxon>
        <taxon>Gunneridae</taxon>
        <taxon>Pentapetalae</taxon>
        <taxon>Caryophyllales</taxon>
        <taxon>Cactineae</taxon>
        <taxon>Cactaceae</taxon>
        <taxon>Opuntioideae</taxon>
        <taxon>Opuntia</taxon>
    </lineage>
</organism>
<evidence type="ECO:0000313" key="4">
    <source>
        <dbReference type="EMBL" id="MBA4679920.1"/>
    </source>
</evidence>
<dbReference type="AlphaFoldDB" id="A0A7C9EYA9"/>
<keyword evidence="2" id="KW-0326">Glycosidase</keyword>
<dbReference type="SMART" id="SM01217">
    <property type="entry name" value="Fn3_like"/>
    <property type="match status" value="1"/>
</dbReference>
<dbReference type="InterPro" id="IPR036881">
    <property type="entry name" value="Glyco_hydro_3_C_sf"/>
</dbReference>
<dbReference type="InterPro" id="IPR044993">
    <property type="entry name" value="BXL"/>
</dbReference>
<dbReference type="GO" id="GO:0045493">
    <property type="term" value="P:xylan catabolic process"/>
    <property type="evidence" value="ECO:0007669"/>
    <property type="project" value="InterPro"/>
</dbReference>
<proteinExistence type="predicted"/>
<dbReference type="Pfam" id="PF14310">
    <property type="entry name" value="Fn3-like"/>
    <property type="match status" value="1"/>
</dbReference>
<accession>A0A7C9EYA9</accession>
<dbReference type="FunFam" id="2.60.40.10:FF:001384">
    <property type="entry name" value="Beta-D-xylosidase 4"/>
    <property type="match status" value="1"/>
</dbReference>
<evidence type="ECO:0000256" key="1">
    <source>
        <dbReference type="ARBA" id="ARBA00022801"/>
    </source>
</evidence>
<dbReference type="Gene3D" id="2.60.40.10">
    <property type="entry name" value="Immunoglobulins"/>
    <property type="match status" value="1"/>
</dbReference>
<dbReference type="InterPro" id="IPR026891">
    <property type="entry name" value="Fn3-like"/>
</dbReference>
<dbReference type="InterPro" id="IPR002772">
    <property type="entry name" value="Glyco_hydro_3_C"/>
</dbReference>
<keyword evidence="1" id="KW-0378">Hydrolase</keyword>
<sequence length="405" mass="43597">MRLGFFDGEPSKRLYGSLSAKDVCSPENQALALDAARQGIVLLKNSAGILPLSSVNIKSLAVIGPNANVTKTMIGNYEGTPCKYITPLQGLSTYTSATYEAGCSNVGCTTAQVDRAKEIASAADATVLVMGTDQSIEAESRDRVDLYLPGQQPLLVAEVANVSKGPVVLVIMSGGGVDITFAKNNDKISSILWVGYPGEAGGAAMADIIFGTCNPSGRLPMTWYPQSYVDKVPMTNMNMRPDPATGYPGRSYRFYAGETVYAFGDGLSYSEFTHHLVKAPTEVSIPLKEDHVCHSSDCKSVDALGDHCQSLGFNVQLRVRNSGTMGGGHTVFLFSSPPLVHNSPRKHLLGFEKVFLDTKREAWVEFKVDVCRHLSVADELGNRKVALGTHQLHVGDLKHLLVVRV</sequence>
<dbReference type="GO" id="GO:0046556">
    <property type="term" value="F:alpha-L-arabinofuranosidase activity"/>
    <property type="evidence" value="ECO:0007669"/>
    <property type="project" value="TreeGrafter"/>
</dbReference>
<dbReference type="FunFam" id="3.40.50.1700:FF:000001">
    <property type="entry name" value="probable beta-D-xylosidase 2"/>
    <property type="match status" value="1"/>
</dbReference>
<reference evidence="4" key="2">
    <citation type="submission" date="2020-07" db="EMBL/GenBank/DDBJ databases">
        <authorList>
            <person name="Vera ALvarez R."/>
            <person name="Arias-Moreno D.M."/>
            <person name="Jimenez-Jacinto V."/>
            <person name="Jimenez-Bremont J.F."/>
            <person name="Swaminathan K."/>
            <person name="Moose S.P."/>
            <person name="Guerrero-Gonzalez M.L."/>
            <person name="Marino-Ramirez L."/>
            <person name="Landsman D."/>
            <person name="Rodriguez-Kessler M."/>
            <person name="Delgado-Sanchez P."/>
        </authorList>
    </citation>
    <scope>NUCLEOTIDE SEQUENCE</scope>
    <source>
        <tissue evidence="4">Cladode</tissue>
    </source>
</reference>